<feature type="domain" description="Tetrapyrrole methylase" evidence="6">
    <location>
        <begin position="7"/>
        <end position="216"/>
    </location>
</feature>
<dbReference type="Proteomes" id="UP000004754">
    <property type="component" value="Unassembled WGS sequence"/>
</dbReference>
<evidence type="ECO:0000256" key="4">
    <source>
        <dbReference type="ARBA" id="ARBA00022679"/>
    </source>
</evidence>
<dbReference type="SUPFAM" id="SSF53790">
    <property type="entry name" value="Tetrapyrrole methylase"/>
    <property type="match status" value="1"/>
</dbReference>
<dbReference type="NCBIfam" id="TIGR01466">
    <property type="entry name" value="cobJ_cbiH"/>
    <property type="match status" value="1"/>
</dbReference>
<dbReference type="Pfam" id="PF00590">
    <property type="entry name" value="TP_methylase"/>
    <property type="match status" value="1"/>
</dbReference>
<dbReference type="PANTHER" id="PTHR47036">
    <property type="entry name" value="COBALT-FACTOR III C(17)-METHYLTRANSFERASE-RELATED"/>
    <property type="match status" value="1"/>
</dbReference>
<evidence type="ECO:0000259" key="6">
    <source>
        <dbReference type="Pfam" id="PF00590"/>
    </source>
</evidence>
<dbReference type="eggNOG" id="COG1010">
    <property type="taxonomic scope" value="Bacteria"/>
</dbReference>
<keyword evidence="8" id="KW-1185">Reference proteome</keyword>
<sequence length="251" mass="26662">MSEKSEKIYVVGLGPGGIDHMTGAALAAMADADIIAGYKTYIDLIADLDVVAGKDLRASGMRRERDRCRECLDLAKAGKTVALVSSGDAGVYGMAGIMLALAEKDPAEIEVEVVPGISAVNAAASILGAPLMHDYAVISLSDLLTDWDVIQKRIRFAGEGDFVIALYNPKSKGRPTNINTCQDILLTVKDPKTPVGIVQNAKRDGEKVCITTLDAMADQEINMFSLVIIGNSKTTVSADGTQMITPRGYQL</sequence>
<dbReference type="STRING" id="887929.HMP0721_1595"/>
<dbReference type="AlphaFoldDB" id="E6MI62"/>
<keyword evidence="4 7" id="KW-0808">Transferase</keyword>
<dbReference type="EC" id="2.1.1.131" evidence="7"/>
<dbReference type="GO" id="GO:0009236">
    <property type="term" value="P:cobalamin biosynthetic process"/>
    <property type="evidence" value="ECO:0007669"/>
    <property type="project" value="UniProtKB-UniPathway"/>
</dbReference>
<dbReference type="GO" id="GO:0030789">
    <property type="term" value="F:precorrin-3B C17-methyltransferase activity"/>
    <property type="evidence" value="ECO:0007669"/>
    <property type="project" value="UniProtKB-EC"/>
</dbReference>
<dbReference type="GO" id="GO:0032259">
    <property type="term" value="P:methylation"/>
    <property type="evidence" value="ECO:0007669"/>
    <property type="project" value="UniProtKB-KW"/>
</dbReference>
<evidence type="ECO:0000313" key="7">
    <source>
        <dbReference type="EMBL" id="EFV01214.1"/>
    </source>
</evidence>
<dbReference type="Gene3D" id="3.40.1010.10">
    <property type="entry name" value="Cobalt-precorrin-4 Transmethylase, Domain 1"/>
    <property type="match status" value="1"/>
</dbReference>
<evidence type="ECO:0000313" key="8">
    <source>
        <dbReference type="Proteomes" id="UP000004754"/>
    </source>
</evidence>
<dbReference type="InterPro" id="IPR000878">
    <property type="entry name" value="4pyrrol_Mease"/>
</dbReference>
<dbReference type="Gene3D" id="3.30.950.10">
    <property type="entry name" value="Methyltransferase, Cobalt-precorrin-4 Transmethylase, Domain 2"/>
    <property type="match status" value="1"/>
</dbReference>
<reference evidence="7 8" key="1">
    <citation type="submission" date="2010-12" db="EMBL/GenBank/DDBJ databases">
        <authorList>
            <person name="Muzny D."/>
            <person name="Qin X."/>
            <person name="Deng J."/>
            <person name="Jiang H."/>
            <person name="Liu Y."/>
            <person name="Qu J."/>
            <person name="Song X.-Z."/>
            <person name="Zhang L."/>
            <person name="Thornton R."/>
            <person name="Coyle M."/>
            <person name="Francisco L."/>
            <person name="Jackson L."/>
            <person name="Javaid M."/>
            <person name="Korchina V."/>
            <person name="Kovar C."/>
            <person name="Mata R."/>
            <person name="Mathew T."/>
            <person name="Ngo R."/>
            <person name="Nguyen L."/>
            <person name="Nguyen N."/>
            <person name="Okwuonu G."/>
            <person name="Ongeri F."/>
            <person name="Pham C."/>
            <person name="Simmons D."/>
            <person name="Wilczek-Boney K."/>
            <person name="Hale W."/>
            <person name="Jakkamsetti A."/>
            <person name="Pham P."/>
            <person name="Ruth R."/>
            <person name="San Lucas F."/>
            <person name="Warren J."/>
            <person name="Zhang J."/>
            <person name="Zhao Z."/>
            <person name="Zhou C."/>
            <person name="Zhu D."/>
            <person name="Lee S."/>
            <person name="Bess C."/>
            <person name="Blankenburg K."/>
            <person name="Forbes L."/>
            <person name="Fu Q."/>
            <person name="Gubbala S."/>
            <person name="Hirani K."/>
            <person name="Jayaseelan J.C."/>
            <person name="Lara F."/>
            <person name="Munidasa M."/>
            <person name="Palculict T."/>
            <person name="Patil S."/>
            <person name="Pu L.-L."/>
            <person name="Saada N."/>
            <person name="Tang L."/>
            <person name="Weissenberger G."/>
            <person name="Zhu Y."/>
            <person name="Hemphill L."/>
            <person name="Shang Y."/>
            <person name="Youmans B."/>
            <person name="Ayvaz T."/>
            <person name="Ross M."/>
            <person name="Santibanez J."/>
            <person name="Aqrawi P."/>
            <person name="Gross S."/>
            <person name="Joshi V."/>
            <person name="Fowler G."/>
            <person name="Nazareth L."/>
            <person name="Reid J."/>
            <person name="Worley K."/>
            <person name="Petrosino J."/>
            <person name="Highlander S."/>
            <person name="Gibbs R."/>
        </authorList>
    </citation>
    <scope>NUCLEOTIDE SEQUENCE [LARGE SCALE GENOMIC DNA]</scope>
    <source>
        <strain evidence="7 8">ATCC 23263</strain>
    </source>
</reference>
<accession>E6MI62</accession>
<dbReference type="CDD" id="cd11646">
    <property type="entry name" value="Precorrin_3B_C17_MT"/>
    <property type="match status" value="1"/>
</dbReference>
<comment type="pathway">
    <text evidence="1">Cofactor biosynthesis; adenosylcobalamin biosynthesis.</text>
</comment>
<dbReference type="InterPro" id="IPR035996">
    <property type="entry name" value="4pyrrol_Methylase_sf"/>
</dbReference>
<dbReference type="InterPro" id="IPR006363">
    <property type="entry name" value="Cbl_synth_CobJ/CibH_dom"/>
</dbReference>
<dbReference type="EMBL" id="AEQN01000022">
    <property type="protein sequence ID" value="EFV01214.1"/>
    <property type="molecule type" value="Genomic_DNA"/>
</dbReference>
<gene>
    <name evidence="7" type="primary">cobJ</name>
    <name evidence="7" type="ORF">HMP0721_1595</name>
</gene>
<keyword evidence="5" id="KW-0949">S-adenosyl-L-methionine</keyword>
<keyword evidence="3 7" id="KW-0489">Methyltransferase</keyword>
<dbReference type="RefSeq" id="WP_006599017.1">
    <property type="nucleotide sequence ID" value="NZ_GL622359.1"/>
</dbReference>
<dbReference type="InterPro" id="IPR014776">
    <property type="entry name" value="4pyrrole_Mease_sub2"/>
</dbReference>
<keyword evidence="2" id="KW-0169">Cobalamin biosynthesis</keyword>
<dbReference type="UniPathway" id="UPA00148"/>
<evidence type="ECO:0000256" key="2">
    <source>
        <dbReference type="ARBA" id="ARBA00022573"/>
    </source>
</evidence>
<comment type="caution">
    <text evidence="7">The sequence shown here is derived from an EMBL/GenBank/DDBJ whole genome shotgun (WGS) entry which is preliminary data.</text>
</comment>
<evidence type="ECO:0000256" key="3">
    <source>
        <dbReference type="ARBA" id="ARBA00022603"/>
    </source>
</evidence>
<dbReference type="InterPro" id="IPR014777">
    <property type="entry name" value="4pyrrole_Mease_sub1"/>
</dbReference>
<evidence type="ECO:0000256" key="5">
    <source>
        <dbReference type="ARBA" id="ARBA00022691"/>
    </source>
</evidence>
<dbReference type="PANTHER" id="PTHR47036:SF1">
    <property type="entry name" value="COBALT-FACTOR III C(17)-METHYLTRANSFERASE-RELATED"/>
    <property type="match status" value="1"/>
</dbReference>
<proteinExistence type="predicted"/>
<name>E6MI62_9FIRM</name>
<protein>
    <submittedName>
        <fullName evidence="7">Precorrin-3B C(17)-methyltransferase</fullName>
        <ecNumber evidence="7">2.1.1.131</ecNumber>
    </submittedName>
</protein>
<dbReference type="HOGENOM" id="CLU_047948_2_0_9"/>
<organism evidence="7 8">
    <name type="scientific">Pseudoramibacter alactolyticus ATCC 23263</name>
    <dbReference type="NCBI Taxonomy" id="887929"/>
    <lineage>
        <taxon>Bacteria</taxon>
        <taxon>Bacillati</taxon>
        <taxon>Bacillota</taxon>
        <taxon>Clostridia</taxon>
        <taxon>Eubacteriales</taxon>
        <taxon>Eubacteriaceae</taxon>
        <taxon>Pseudoramibacter</taxon>
    </lineage>
</organism>
<dbReference type="InterPro" id="IPR051810">
    <property type="entry name" value="Precorrin_MeTrfase"/>
</dbReference>
<evidence type="ECO:0000256" key="1">
    <source>
        <dbReference type="ARBA" id="ARBA00004953"/>
    </source>
</evidence>